<dbReference type="GO" id="GO:0005886">
    <property type="term" value="C:plasma membrane"/>
    <property type="evidence" value="ECO:0007669"/>
    <property type="project" value="UniProtKB-SubCell"/>
</dbReference>
<dbReference type="PROSITE" id="PS50227">
    <property type="entry name" value="G_PROTEIN_RECEP_F2_3"/>
    <property type="match status" value="1"/>
</dbReference>
<evidence type="ECO:0000256" key="6">
    <source>
        <dbReference type="ARBA" id="ARBA00023040"/>
    </source>
</evidence>
<feature type="transmembrane region" description="Helical" evidence="11">
    <location>
        <begin position="134"/>
        <end position="155"/>
    </location>
</feature>
<keyword evidence="6" id="KW-0297">G-protein coupled receptor</keyword>
<keyword evidence="7 11" id="KW-0472">Membrane</keyword>
<comment type="similarity">
    <text evidence="2">Belongs to the G-protein coupled receptor 2 family.</text>
</comment>
<dbReference type="InterPro" id="IPR036445">
    <property type="entry name" value="GPCR_2_extracell_dom_sf"/>
</dbReference>
<dbReference type="GO" id="GO:0007188">
    <property type="term" value="P:adenylate cyclase-modulating G protein-coupled receptor signaling pathway"/>
    <property type="evidence" value="ECO:0007669"/>
    <property type="project" value="TreeGrafter"/>
</dbReference>
<keyword evidence="3" id="KW-1003">Cell membrane</keyword>
<dbReference type="Gene3D" id="4.10.1240.10">
    <property type="entry name" value="GPCR, family 2, extracellular hormone receptor domain"/>
    <property type="match status" value="1"/>
</dbReference>
<dbReference type="GO" id="GO:0007166">
    <property type="term" value="P:cell surface receptor signaling pathway"/>
    <property type="evidence" value="ECO:0007669"/>
    <property type="project" value="InterPro"/>
</dbReference>
<dbReference type="InterPro" id="IPR017981">
    <property type="entry name" value="GPCR_2-like_7TM"/>
</dbReference>
<evidence type="ECO:0000256" key="3">
    <source>
        <dbReference type="ARBA" id="ARBA00022475"/>
    </source>
</evidence>
<evidence type="ECO:0000256" key="4">
    <source>
        <dbReference type="ARBA" id="ARBA00022692"/>
    </source>
</evidence>
<dbReference type="InterPro" id="IPR001879">
    <property type="entry name" value="GPCR_2_extracellular_dom"/>
</dbReference>
<evidence type="ECO:0000256" key="1">
    <source>
        <dbReference type="ARBA" id="ARBA00004651"/>
    </source>
</evidence>
<evidence type="ECO:0000259" key="13">
    <source>
        <dbReference type="PROSITE" id="PS50261"/>
    </source>
</evidence>
<dbReference type="SMART" id="SM00008">
    <property type="entry name" value="HormR"/>
    <property type="match status" value="1"/>
</dbReference>
<comment type="subcellular location">
    <subcellularLocation>
        <location evidence="1">Cell membrane</location>
        <topology evidence="1">Multi-pass membrane protein</topology>
    </subcellularLocation>
</comment>
<dbReference type="Proteomes" id="UP000887540">
    <property type="component" value="Unplaced"/>
</dbReference>
<dbReference type="Pfam" id="PF02793">
    <property type="entry name" value="HRM"/>
    <property type="match status" value="1"/>
</dbReference>
<keyword evidence="14" id="KW-1185">Reference proteome</keyword>
<keyword evidence="10" id="KW-0807">Transducer</keyword>
<dbReference type="PRINTS" id="PR00249">
    <property type="entry name" value="GPCRSECRETIN"/>
</dbReference>
<evidence type="ECO:0000256" key="8">
    <source>
        <dbReference type="ARBA" id="ARBA00023170"/>
    </source>
</evidence>
<dbReference type="InterPro" id="IPR017983">
    <property type="entry name" value="GPCR_2_secretin-like_CS"/>
</dbReference>
<dbReference type="InterPro" id="IPR050332">
    <property type="entry name" value="GPCR_2"/>
</dbReference>
<feature type="transmembrane region" description="Helical" evidence="11">
    <location>
        <begin position="175"/>
        <end position="203"/>
    </location>
</feature>
<evidence type="ECO:0000313" key="14">
    <source>
        <dbReference type="Proteomes" id="UP000887540"/>
    </source>
</evidence>
<name>A0A914CU62_9BILA</name>
<evidence type="ECO:0000256" key="11">
    <source>
        <dbReference type="SAM" id="Phobius"/>
    </source>
</evidence>
<evidence type="ECO:0000256" key="7">
    <source>
        <dbReference type="ARBA" id="ARBA00023136"/>
    </source>
</evidence>
<dbReference type="WBParaSite" id="ACRNAN_scaffold1435.g20913.t1">
    <property type="protein sequence ID" value="ACRNAN_scaffold1435.g20913.t1"/>
    <property type="gene ID" value="ACRNAN_scaffold1435.g20913"/>
</dbReference>
<feature type="domain" description="G-protein coupled receptors family 2 profile 1" evidence="12">
    <location>
        <begin position="9"/>
        <end position="85"/>
    </location>
</feature>
<proteinExistence type="inferred from homology"/>
<keyword evidence="8" id="KW-0675">Receptor</keyword>
<accession>A0A914CU62</accession>
<dbReference type="PROSITE" id="PS00649">
    <property type="entry name" value="G_PROTEIN_RECEP_F2_1"/>
    <property type="match status" value="1"/>
</dbReference>
<dbReference type="GO" id="GO:0017046">
    <property type="term" value="F:peptide hormone binding"/>
    <property type="evidence" value="ECO:0007669"/>
    <property type="project" value="TreeGrafter"/>
</dbReference>
<feature type="domain" description="G-protein coupled receptors family 2 profile 2" evidence="13">
    <location>
        <begin position="99"/>
        <end position="263"/>
    </location>
</feature>
<feature type="transmembrane region" description="Helical" evidence="11">
    <location>
        <begin position="98"/>
        <end position="122"/>
    </location>
</feature>
<dbReference type="PANTHER" id="PTHR45620:SF15">
    <property type="entry name" value="DIURETIC HORMONE 44 RECEPTOR 1-RELATED"/>
    <property type="match status" value="1"/>
</dbReference>
<dbReference type="SUPFAM" id="SSF111418">
    <property type="entry name" value="Hormone receptor domain"/>
    <property type="match status" value="1"/>
</dbReference>
<reference evidence="15" key="1">
    <citation type="submission" date="2022-11" db="UniProtKB">
        <authorList>
            <consortium name="WormBaseParasite"/>
        </authorList>
    </citation>
    <scope>IDENTIFICATION</scope>
</reference>
<dbReference type="GO" id="GO:0008528">
    <property type="term" value="F:G protein-coupled peptide receptor activity"/>
    <property type="evidence" value="ECO:0007669"/>
    <property type="project" value="TreeGrafter"/>
</dbReference>
<evidence type="ECO:0000256" key="9">
    <source>
        <dbReference type="ARBA" id="ARBA00023180"/>
    </source>
</evidence>
<keyword evidence="9" id="KW-0325">Glycoprotein</keyword>
<dbReference type="Pfam" id="PF00002">
    <property type="entry name" value="7tm_2"/>
    <property type="match status" value="1"/>
</dbReference>
<evidence type="ECO:0000259" key="12">
    <source>
        <dbReference type="PROSITE" id="PS50227"/>
    </source>
</evidence>
<evidence type="ECO:0000256" key="10">
    <source>
        <dbReference type="ARBA" id="ARBA00023224"/>
    </source>
</evidence>
<evidence type="ECO:0000313" key="15">
    <source>
        <dbReference type="WBParaSite" id="ACRNAN_scaffold1435.g20913.t1"/>
    </source>
</evidence>
<dbReference type="PANTHER" id="PTHR45620">
    <property type="entry name" value="PDF RECEPTOR-LIKE PROTEIN-RELATED"/>
    <property type="match status" value="1"/>
</dbReference>
<dbReference type="Gene3D" id="1.20.1070.10">
    <property type="entry name" value="Rhodopsin 7-helix transmembrane proteins"/>
    <property type="match status" value="1"/>
</dbReference>
<evidence type="ECO:0000256" key="5">
    <source>
        <dbReference type="ARBA" id="ARBA00022989"/>
    </source>
</evidence>
<keyword evidence="4 11" id="KW-0812">Transmembrane</keyword>
<sequence>MADVTKNHECLMQLLNNSWHTPGYCGPTFDAILCWPEVPPNTTVRINCPVSVEDIVYMKGEATRYCQPNGTWENVGNYSSCRPHGLEDDPITPFHAEIMYWIYVIGYSLSLIVCIFALLIFVHYKSLWCLRNIIYKNIIAAFTIHNITWLLFALVSLHLPVASVHEIVACSLPIFVLKLCVCAAFFWMLVEVFYLFVNVLFGFHVQKIRFWMCSAFGWGVPAILSLATVLRDYHSVIFAGCWNWRQTHLDVIIIIPILIVILLHICINRALSIARHQLRTCPLPSGQSILVEFDGLLLFRHCLFISRATCGSVFLFQK</sequence>
<protein>
    <submittedName>
        <fullName evidence="15">Uncharacterized protein</fullName>
    </submittedName>
</protein>
<keyword evidence="5 11" id="KW-1133">Transmembrane helix</keyword>
<evidence type="ECO:0000256" key="2">
    <source>
        <dbReference type="ARBA" id="ARBA00005314"/>
    </source>
</evidence>
<dbReference type="InterPro" id="IPR000832">
    <property type="entry name" value="GPCR_2_secretin-like"/>
</dbReference>
<feature type="transmembrane region" description="Helical" evidence="11">
    <location>
        <begin position="210"/>
        <end position="231"/>
    </location>
</feature>
<dbReference type="PROSITE" id="PS50261">
    <property type="entry name" value="G_PROTEIN_RECEP_F2_4"/>
    <property type="match status" value="1"/>
</dbReference>
<dbReference type="AlphaFoldDB" id="A0A914CU62"/>
<feature type="transmembrane region" description="Helical" evidence="11">
    <location>
        <begin position="251"/>
        <end position="271"/>
    </location>
</feature>
<organism evidence="14 15">
    <name type="scientific">Acrobeloides nanus</name>
    <dbReference type="NCBI Taxonomy" id="290746"/>
    <lineage>
        <taxon>Eukaryota</taxon>
        <taxon>Metazoa</taxon>
        <taxon>Ecdysozoa</taxon>
        <taxon>Nematoda</taxon>
        <taxon>Chromadorea</taxon>
        <taxon>Rhabditida</taxon>
        <taxon>Tylenchina</taxon>
        <taxon>Cephalobomorpha</taxon>
        <taxon>Cephaloboidea</taxon>
        <taxon>Cephalobidae</taxon>
        <taxon>Acrobeloides</taxon>
    </lineage>
</organism>